<proteinExistence type="predicted"/>
<accession>A0AAV0BH66</accession>
<keyword evidence="4" id="KW-1185">Reference proteome</keyword>
<gene>
    <name evidence="3" type="ORF">PPACK8108_LOCUS19773</name>
</gene>
<evidence type="ECO:0000313" key="4">
    <source>
        <dbReference type="Proteomes" id="UP001153365"/>
    </source>
</evidence>
<protein>
    <submittedName>
        <fullName evidence="3">Uncharacterized protein</fullName>
    </submittedName>
</protein>
<comment type="caution">
    <text evidence="3">The sequence shown here is derived from an EMBL/GenBank/DDBJ whole genome shotgun (WGS) entry which is preliminary data.</text>
</comment>
<reference evidence="3" key="1">
    <citation type="submission" date="2022-06" db="EMBL/GenBank/DDBJ databases">
        <authorList>
            <consortium name="SYNGENTA / RWTH Aachen University"/>
        </authorList>
    </citation>
    <scope>NUCLEOTIDE SEQUENCE</scope>
</reference>
<evidence type="ECO:0000256" key="2">
    <source>
        <dbReference type="SAM" id="SignalP"/>
    </source>
</evidence>
<evidence type="ECO:0000313" key="3">
    <source>
        <dbReference type="EMBL" id="CAH7685277.1"/>
    </source>
</evidence>
<feature type="compositionally biased region" description="Basic residues" evidence="1">
    <location>
        <begin position="327"/>
        <end position="338"/>
    </location>
</feature>
<feature type="region of interest" description="Disordered" evidence="1">
    <location>
        <begin position="292"/>
        <end position="339"/>
    </location>
</feature>
<evidence type="ECO:0000256" key="1">
    <source>
        <dbReference type="SAM" id="MobiDB-lite"/>
    </source>
</evidence>
<dbReference type="EMBL" id="CALTRL010005719">
    <property type="protein sequence ID" value="CAH7685277.1"/>
    <property type="molecule type" value="Genomic_DNA"/>
</dbReference>
<feature type="chain" id="PRO_5043448918" evidence="2">
    <location>
        <begin position="27"/>
        <end position="604"/>
    </location>
</feature>
<sequence>MQTLGMSHLVFLLYWCLNHSISRSNGLQEIFKTKSVGGSVENIMFNGISKFDEEFTNFHQATSEQDLNLLSAGKSQMKKNLESTSEENYYNQFLEDILVPKEWDNNMFLNPPLLSHNEKKQEAPMEGRLITNQDYMLHENSYNLPSFYSQLKTNFNLHQFASSQSVDELYFSGSNPFERNFPQTNLLENQIQLPQTSQSTSGGIFHDLNNRNPATNLSNKWYPLLPVTLPNHYTLQTQEKEKIEPVNFSDLTQTDSFYKWSSEVNNIGHDKDILSEVLKAQKANGISTLSKELMSHGSEPIKTDTKTNLTKKSRKKEGPQTSAKFKTPGRKEKKPKKLLKSETTAIERIELIKILQDNFTIEPIMENMIKPATGFSGSRESAKKQKYDIFEVNNAFNAKILEFIADSNIEEGNNFEIKGEVNMSNKNDSMSKAIINKRGDCIFKCAMRIHCNDCWAIYKKLEEISSNFKTRFNTKELFPNKNFEKRVKTINFLGVNFMKIISKLYPENSRSKEFLNDQSLFEYSEAFWGICLSNNNEMDKRLKIFIQSIKIFFESKPDKSLMTKKNTAFTKIIFNFTLRQFLSDGILYFVNITGGNNKKMIIMK</sequence>
<dbReference type="AlphaFoldDB" id="A0AAV0BH66"/>
<organism evidence="3 4">
    <name type="scientific">Phakopsora pachyrhizi</name>
    <name type="common">Asian soybean rust disease fungus</name>
    <dbReference type="NCBI Taxonomy" id="170000"/>
    <lineage>
        <taxon>Eukaryota</taxon>
        <taxon>Fungi</taxon>
        <taxon>Dikarya</taxon>
        <taxon>Basidiomycota</taxon>
        <taxon>Pucciniomycotina</taxon>
        <taxon>Pucciniomycetes</taxon>
        <taxon>Pucciniales</taxon>
        <taxon>Phakopsoraceae</taxon>
        <taxon>Phakopsora</taxon>
    </lineage>
</organism>
<keyword evidence="2" id="KW-0732">Signal</keyword>
<feature type="signal peptide" evidence="2">
    <location>
        <begin position="1"/>
        <end position="26"/>
    </location>
</feature>
<name>A0AAV0BH66_PHAPC</name>
<dbReference type="Proteomes" id="UP001153365">
    <property type="component" value="Unassembled WGS sequence"/>
</dbReference>